<dbReference type="InterPro" id="IPR014543">
    <property type="entry name" value="UCP028291"/>
</dbReference>
<comment type="caution">
    <text evidence="1">The sequence shown here is derived from an EMBL/GenBank/DDBJ whole genome shotgun (WGS) entry which is preliminary data.</text>
</comment>
<evidence type="ECO:0008006" key="3">
    <source>
        <dbReference type="Google" id="ProtNLM"/>
    </source>
</evidence>
<name>A0A9W6N6K0_9HYPH</name>
<evidence type="ECO:0000313" key="1">
    <source>
        <dbReference type="EMBL" id="GLK80334.1"/>
    </source>
</evidence>
<dbReference type="EMBL" id="BSFL01000002">
    <property type="protein sequence ID" value="GLK80334.1"/>
    <property type="molecule type" value="Genomic_DNA"/>
</dbReference>
<reference evidence="1" key="1">
    <citation type="journal article" date="2014" name="Int. J. Syst. Evol. Microbiol.">
        <title>Complete genome sequence of Corynebacterium casei LMG S-19264T (=DSM 44701T), isolated from a smear-ripened cheese.</title>
        <authorList>
            <consortium name="US DOE Joint Genome Institute (JGI-PGF)"/>
            <person name="Walter F."/>
            <person name="Albersmeier A."/>
            <person name="Kalinowski J."/>
            <person name="Ruckert C."/>
        </authorList>
    </citation>
    <scope>NUCLEOTIDE SEQUENCE</scope>
    <source>
        <strain evidence="1">VKM B-2748</strain>
    </source>
</reference>
<protein>
    <recommendedName>
        <fullName evidence="3">DUF2218 domain-containing protein</fullName>
    </recommendedName>
</protein>
<dbReference type="Gene3D" id="3.30.310.50">
    <property type="entry name" value="Alpha-D-phosphohexomutase, C-terminal domain"/>
    <property type="match status" value="1"/>
</dbReference>
<dbReference type="Proteomes" id="UP001143309">
    <property type="component" value="Unassembled WGS sequence"/>
</dbReference>
<sequence length="99" mass="10762">MAILDAASVPTANGARYVAQLCKHWSHKLEVEQNGDAARIVLLNDAVVTLAARPEALDLAIEAASPEDLELAKDVLVRHLDRFAFREAPLAYGWRGVDA</sequence>
<keyword evidence="2" id="KW-1185">Reference proteome</keyword>
<dbReference type="PIRSF" id="PIRSF028291">
    <property type="entry name" value="UCP028291"/>
    <property type="match status" value="1"/>
</dbReference>
<proteinExistence type="predicted"/>
<reference evidence="1" key="2">
    <citation type="submission" date="2023-01" db="EMBL/GenBank/DDBJ databases">
        <authorList>
            <person name="Sun Q."/>
            <person name="Evtushenko L."/>
        </authorList>
    </citation>
    <scope>NUCLEOTIDE SEQUENCE</scope>
    <source>
        <strain evidence="1">VKM B-2748</strain>
    </source>
</reference>
<dbReference type="AlphaFoldDB" id="A0A9W6N6K0"/>
<gene>
    <name evidence="1" type="ORF">GCM10008174_20750</name>
</gene>
<evidence type="ECO:0000313" key="2">
    <source>
        <dbReference type="Proteomes" id="UP001143309"/>
    </source>
</evidence>
<dbReference type="RefSeq" id="WP_271200797.1">
    <property type="nucleotide sequence ID" value="NZ_BSFL01000002.1"/>
</dbReference>
<dbReference type="Pfam" id="PF09981">
    <property type="entry name" value="DUF2218"/>
    <property type="match status" value="1"/>
</dbReference>
<accession>A0A9W6N6K0</accession>
<organism evidence="1 2">
    <name type="scientific">Methylopila turkensis</name>
    <dbReference type="NCBI Taxonomy" id="1437816"/>
    <lineage>
        <taxon>Bacteria</taxon>
        <taxon>Pseudomonadati</taxon>
        <taxon>Pseudomonadota</taxon>
        <taxon>Alphaproteobacteria</taxon>
        <taxon>Hyphomicrobiales</taxon>
        <taxon>Methylopilaceae</taxon>
        <taxon>Methylopila</taxon>
    </lineage>
</organism>